<dbReference type="STRING" id="29655.A0A0K9PA05"/>
<evidence type="ECO:0000313" key="10">
    <source>
        <dbReference type="Proteomes" id="UP000036987"/>
    </source>
</evidence>
<keyword evidence="10" id="KW-1185">Reference proteome</keyword>
<evidence type="ECO:0000256" key="2">
    <source>
        <dbReference type="ARBA" id="ARBA00022723"/>
    </source>
</evidence>
<evidence type="ECO:0000259" key="7">
    <source>
        <dbReference type="Pfam" id="PF07967"/>
    </source>
</evidence>
<dbReference type="PANTHER" id="PTHR15835">
    <property type="entry name" value="NUCLEAR-INTERACTING PARTNER OF ALK"/>
    <property type="match status" value="1"/>
</dbReference>
<proteinExistence type="predicted"/>
<dbReference type="Pfam" id="PF07967">
    <property type="entry name" value="zf-C3HC"/>
    <property type="match status" value="1"/>
</dbReference>
<organism evidence="9 10">
    <name type="scientific">Zostera marina</name>
    <name type="common">Eelgrass</name>
    <dbReference type="NCBI Taxonomy" id="29655"/>
    <lineage>
        <taxon>Eukaryota</taxon>
        <taxon>Viridiplantae</taxon>
        <taxon>Streptophyta</taxon>
        <taxon>Embryophyta</taxon>
        <taxon>Tracheophyta</taxon>
        <taxon>Spermatophyta</taxon>
        <taxon>Magnoliopsida</taxon>
        <taxon>Liliopsida</taxon>
        <taxon>Zosteraceae</taxon>
        <taxon>Zostera</taxon>
    </lineage>
</organism>
<comment type="caution">
    <text evidence="9">The sequence shown here is derived from an EMBL/GenBank/DDBJ whole genome shotgun (WGS) entry which is preliminary data.</text>
</comment>
<feature type="compositionally biased region" description="Polar residues" evidence="6">
    <location>
        <begin position="44"/>
        <end position="74"/>
    </location>
</feature>
<gene>
    <name evidence="9" type="ORF">ZOSMA_30G00760</name>
</gene>
<dbReference type="GO" id="GO:0008270">
    <property type="term" value="F:zinc ion binding"/>
    <property type="evidence" value="ECO:0007669"/>
    <property type="project" value="UniProtKB-KW"/>
</dbReference>
<keyword evidence="5" id="KW-0539">Nucleus</keyword>
<evidence type="ECO:0000256" key="1">
    <source>
        <dbReference type="ARBA" id="ARBA00004123"/>
    </source>
</evidence>
<keyword evidence="3" id="KW-0863">Zinc-finger</keyword>
<keyword evidence="4" id="KW-0862">Zinc</keyword>
<feature type="region of interest" description="Disordered" evidence="6">
    <location>
        <begin position="458"/>
        <end position="540"/>
    </location>
</feature>
<evidence type="ECO:0000256" key="4">
    <source>
        <dbReference type="ARBA" id="ARBA00022833"/>
    </source>
</evidence>
<evidence type="ECO:0000313" key="9">
    <source>
        <dbReference type="EMBL" id="KMZ65796.1"/>
    </source>
</evidence>
<feature type="domain" description="NuBaID C-terminal" evidence="8">
    <location>
        <begin position="851"/>
        <end position="902"/>
    </location>
</feature>
<dbReference type="InterPro" id="IPR012935">
    <property type="entry name" value="NuBaID_N"/>
</dbReference>
<reference evidence="10" key="1">
    <citation type="journal article" date="2016" name="Nature">
        <title>The genome of the seagrass Zostera marina reveals angiosperm adaptation to the sea.</title>
        <authorList>
            <person name="Olsen J.L."/>
            <person name="Rouze P."/>
            <person name="Verhelst B."/>
            <person name="Lin Y.-C."/>
            <person name="Bayer T."/>
            <person name="Collen J."/>
            <person name="Dattolo E."/>
            <person name="De Paoli E."/>
            <person name="Dittami S."/>
            <person name="Maumus F."/>
            <person name="Michel G."/>
            <person name="Kersting A."/>
            <person name="Lauritano C."/>
            <person name="Lohaus R."/>
            <person name="Toepel M."/>
            <person name="Tonon T."/>
            <person name="Vanneste K."/>
            <person name="Amirebrahimi M."/>
            <person name="Brakel J."/>
            <person name="Bostroem C."/>
            <person name="Chovatia M."/>
            <person name="Grimwood J."/>
            <person name="Jenkins J.W."/>
            <person name="Jueterbock A."/>
            <person name="Mraz A."/>
            <person name="Stam W.T."/>
            <person name="Tice H."/>
            <person name="Bornberg-Bauer E."/>
            <person name="Green P.J."/>
            <person name="Pearson G.A."/>
            <person name="Procaccini G."/>
            <person name="Duarte C.M."/>
            <person name="Schmutz J."/>
            <person name="Reusch T.B.H."/>
            <person name="Van de Peer Y."/>
        </authorList>
    </citation>
    <scope>NUCLEOTIDE SEQUENCE [LARGE SCALE GENOMIC DNA]</scope>
    <source>
        <strain evidence="10">cv. Finnish</strain>
    </source>
</reference>
<evidence type="ECO:0000256" key="6">
    <source>
        <dbReference type="SAM" id="MobiDB-lite"/>
    </source>
</evidence>
<feature type="compositionally biased region" description="Basic and acidic residues" evidence="6">
    <location>
        <begin position="494"/>
        <end position="503"/>
    </location>
</feature>
<evidence type="ECO:0000256" key="5">
    <source>
        <dbReference type="ARBA" id="ARBA00023242"/>
    </source>
</evidence>
<dbReference type="Pfam" id="PF08600">
    <property type="entry name" value="NuBaID_C"/>
    <property type="match status" value="1"/>
</dbReference>
<dbReference type="OrthoDB" id="614844at2759"/>
<feature type="compositionally biased region" description="Low complexity" evidence="6">
    <location>
        <begin position="12"/>
        <end position="33"/>
    </location>
</feature>
<dbReference type="PANTHER" id="PTHR15835:SF16">
    <property type="entry name" value="F20D23.9 PROTEIN"/>
    <property type="match status" value="1"/>
</dbReference>
<evidence type="ECO:0000259" key="8">
    <source>
        <dbReference type="Pfam" id="PF08600"/>
    </source>
</evidence>
<dbReference type="EMBL" id="LFYR01001011">
    <property type="protein sequence ID" value="KMZ65796.1"/>
    <property type="molecule type" value="Genomic_DNA"/>
</dbReference>
<dbReference type="GO" id="GO:0005634">
    <property type="term" value="C:nucleus"/>
    <property type="evidence" value="ECO:0000318"/>
    <property type="project" value="GO_Central"/>
</dbReference>
<accession>A0A0K9PA05</accession>
<keyword evidence="2" id="KW-0479">Metal-binding</keyword>
<dbReference type="InterPro" id="IPR013909">
    <property type="entry name" value="NuBaID_C"/>
</dbReference>
<feature type="region of interest" description="Disordered" evidence="6">
    <location>
        <begin position="1"/>
        <end position="81"/>
    </location>
</feature>
<feature type="region of interest" description="Disordered" evidence="6">
    <location>
        <begin position="747"/>
        <end position="771"/>
    </location>
</feature>
<name>A0A0K9PA05_ZOSMR</name>
<dbReference type="OMA" id="HSAKNAD"/>
<comment type="subcellular location">
    <subcellularLocation>
        <location evidence="1">Nucleus</location>
    </subcellularLocation>
</comment>
<dbReference type="AlphaFoldDB" id="A0A0K9PA05"/>
<feature type="domain" description="C3HC-type" evidence="7">
    <location>
        <begin position="83"/>
        <end position="207"/>
    </location>
</feature>
<protein>
    <submittedName>
        <fullName evidence="9">Nuclear-interacting partner of ALK</fullName>
    </submittedName>
</protein>
<dbReference type="Proteomes" id="UP000036987">
    <property type="component" value="Unassembled WGS sequence"/>
</dbReference>
<evidence type="ECO:0000256" key="3">
    <source>
        <dbReference type="ARBA" id="ARBA00022771"/>
    </source>
</evidence>
<sequence>MREEVISPLGRSSSPPQTPAASSVGASSPAIPANHGSIDWLGSAQGSKATSLSHIGSQIPQTSVSKDGGSSTFGPSRPSRRQWERADLLRRLATFKPSMWFGKPKEVGSLSCARRGWMNIDIDMIECESCGTRLTFKTAASLIPSEAESAGEAFATQLDTGHKVACPWKGNCCADSMAHFPWTPPSALIDGFKDRCDGLLQFLSLPIVATSTLEKMKLSRNVPIDQFMSQTYGSLIGELNVREGNTPLDGLRNDNISAYYHAQKLIGLCGWESRWLLNVQDCEEHSAQSTRNGCSVDPIGKRSITLKDRGFNRKTCNTSAKRDTGKKKISDPEIICSSKSPLLDCNLCGATVKIWDFLTVSRPVQFGSSNVVGQPETSKKMNLTRGISAASGISGWIPQDDMVRDQVEDKIRTDEGKSQSHAGVDLNLTMAGGLPSSELNLLQKTEHVDVVLGRDLMIGQPSGSEVGDRATSYESRGPSPRKRSLEEGGSTVDRPQDRLRQADSFEGTVIDKDGDEVNDERQYSDGLSKRARRVDSSGAGPSRTLGFDVDIDINKVENYREGSDHFFGFHNTRDSARASSVIAMDTLCHGANEDSMESVENYSGDVDDAHFISSSAYRNLDINDAFENDNSNQAQLSSCLPPAAGSVARDIGTSSTNQVDEILNAETITGFTAQARDGFSLGISGGSVGMGASHEAEIHGNDISVHRTHSVVGDVEPIAEITENQGQMGESAPGPGVMEEFIQDPHGDSQDVMSQSVGRADSGSKICGSTKAESVESREKISGALGLDNNVHPSLSCNAGIYSCYDASKEEVTQAGIATTTDGCIMVESDSAAAVEMGLMNGENVYEVNAGEFDPIAYHNHFCPWVNGNVAAARASSSSGSSTNTSIIALCGWELTLDALNAYRSLYDIPNEALKSESAASLYKDEDITPAQKYLVHSSSSKNQMKP</sequence>